<dbReference type="GO" id="GO:0005975">
    <property type="term" value="P:carbohydrate metabolic process"/>
    <property type="evidence" value="ECO:0007669"/>
    <property type="project" value="InterPro"/>
</dbReference>
<keyword evidence="4" id="KW-0732">Signal</keyword>
<dbReference type="InterPro" id="IPR044965">
    <property type="entry name" value="Glyco_hydro_17_plant"/>
</dbReference>
<accession>A0A0A9CX37</accession>
<dbReference type="AlphaFoldDB" id="A0A0A9CX37"/>
<proteinExistence type="inferred from homology"/>
<evidence type="ECO:0000313" key="9">
    <source>
        <dbReference type="EMBL" id="JAD78998.1"/>
    </source>
</evidence>
<dbReference type="EC" id="3.2.1.39" evidence="3"/>
<dbReference type="GO" id="GO:0042973">
    <property type="term" value="F:glucan endo-1,3-beta-D-glucosidase activity"/>
    <property type="evidence" value="ECO:0007669"/>
    <property type="project" value="UniProtKB-EC"/>
</dbReference>
<feature type="transmembrane region" description="Helical" evidence="8">
    <location>
        <begin position="288"/>
        <end position="307"/>
    </location>
</feature>
<comment type="similarity">
    <text evidence="2 7">Belongs to the glycosyl hydrolase 17 family.</text>
</comment>
<evidence type="ECO:0000256" key="2">
    <source>
        <dbReference type="ARBA" id="ARBA00008773"/>
    </source>
</evidence>
<protein>
    <recommendedName>
        <fullName evidence="3">glucan endo-1,3-beta-D-glucosidase</fullName>
        <ecNumber evidence="3">3.2.1.39</ecNumber>
    </recommendedName>
</protein>
<keyword evidence="6" id="KW-0326">Glycosidase</keyword>
<dbReference type="Pfam" id="PF00332">
    <property type="entry name" value="Glyco_hydro_17"/>
    <property type="match status" value="1"/>
</dbReference>
<dbReference type="SUPFAM" id="SSF51445">
    <property type="entry name" value="(Trans)glycosidases"/>
    <property type="match status" value="1"/>
</dbReference>
<evidence type="ECO:0000256" key="1">
    <source>
        <dbReference type="ARBA" id="ARBA00000382"/>
    </source>
</evidence>
<dbReference type="PANTHER" id="PTHR32227">
    <property type="entry name" value="GLUCAN ENDO-1,3-BETA-GLUCOSIDASE BG1-RELATED-RELATED"/>
    <property type="match status" value="1"/>
</dbReference>
<comment type="catalytic activity">
    <reaction evidence="1">
        <text>Hydrolysis of (1-&gt;3)-beta-D-glucosidic linkages in (1-&gt;3)-beta-D-glucans.</text>
        <dbReference type="EC" id="3.2.1.39"/>
    </reaction>
</comment>
<dbReference type="EMBL" id="GBRH01218897">
    <property type="protein sequence ID" value="JAD78998.1"/>
    <property type="molecule type" value="Transcribed_RNA"/>
</dbReference>
<dbReference type="Gene3D" id="3.20.20.80">
    <property type="entry name" value="Glycosidases"/>
    <property type="match status" value="1"/>
</dbReference>
<reference evidence="9" key="1">
    <citation type="submission" date="2014-09" db="EMBL/GenBank/DDBJ databases">
        <authorList>
            <person name="Magalhaes I.L.F."/>
            <person name="Oliveira U."/>
            <person name="Santos F.R."/>
            <person name="Vidigal T.H.D.A."/>
            <person name="Brescovit A.D."/>
            <person name="Santos A.J."/>
        </authorList>
    </citation>
    <scope>NUCLEOTIDE SEQUENCE</scope>
    <source>
        <tissue evidence="9">Shoot tissue taken approximately 20 cm above the soil surface</tissue>
    </source>
</reference>
<keyword evidence="8" id="KW-0812">Transmembrane</keyword>
<sequence length="308" mass="33307">MAASQAQALQWVTASLRPYFPATRVTGIAVGNEVFTGDDEQLKASLVPAMRNLHAALAQLGMDGYVHVSTANSLGVLANSYPPSQGAFTQEAAGYMAQLLRFLAETSAPFWINAYPYFAYKDEPTRVSLDYALSNPYHVGAVDPGTWLQYTSMLYAQVDAVTFAAARLGYGNIPVHVSETGWPSKGDANEAGATVENARAYNRNLLVRQVSGEGTPLRPKLRLEVYLFALFNENMKPGPASERNYGLYQPDGTMVYNVGLVQQSSTTSAAALSLATSPADRRDVRKDFAGLCLFTALSILLIAQAFLL</sequence>
<keyword evidence="5" id="KW-0378">Hydrolase</keyword>
<organism evidence="9">
    <name type="scientific">Arundo donax</name>
    <name type="common">Giant reed</name>
    <name type="synonym">Donax arundinaceus</name>
    <dbReference type="NCBI Taxonomy" id="35708"/>
    <lineage>
        <taxon>Eukaryota</taxon>
        <taxon>Viridiplantae</taxon>
        <taxon>Streptophyta</taxon>
        <taxon>Embryophyta</taxon>
        <taxon>Tracheophyta</taxon>
        <taxon>Spermatophyta</taxon>
        <taxon>Magnoliopsida</taxon>
        <taxon>Liliopsida</taxon>
        <taxon>Poales</taxon>
        <taxon>Poaceae</taxon>
        <taxon>PACMAD clade</taxon>
        <taxon>Arundinoideae</taxon>
        <taxon>Arundineae</taxon>
        <taxon>Arundo</taxon>
    </lineage>
</organism>
<reference evidence="9" key="2">
    <citation type="journal article" date="2015" name="Data Brief">
        <title>Shoot transcriptome of the giant reed, Arundo donax.</title>
        <authorList>
            <person name="Barrero R.A."/>
            <person name="Guerrero F.D."/>
            <person name="Moolhuijzen P."/>
            <person name="Goolsby J.A."/>
            <person name="Tidwell J."/>
            <person name="Bellgard S.E."/>
            <person name="Bellgard M.I."/>
        </authorList>
    </citation>
    <scope>NUCLEOTIDE SEQUENCE</scope>
    <source>
        <tissue evidence="9">Shoot tissue taken approximately 20 cm above the soil surface</tissue>
    </source>
</reference>
<dbReference type="InterPro" id="IPR000490">
    <property type="entry name" value="Glyco_hydro_17"/>
</dbReference>
<dbReference type="InterPro" id="IPR017853">
    <property type="entry name" value="GH"/>
</dbReference>
<evidence type="ECO:0000256" key="6">
    <source>
        <dbReference type="ARBA" id="ARBA00023295"/>
    </source>
</evidence>
<dbReference type="FunFam" id="3.20.20.80:FF:000005">
    <property type="entry name" value="Glucan endo-1,3-beta-glucosidase 14"/>
    <property type="match status" value="1"/>
</dbReference>
<keyword evidence="8" id="KW-0472">Membrane</keyword>
<evidence type="ECO:0000256" key="3">
    <source>
        <dbReference type="ARBA" id="ARBA00012780"/>
    </source>
</evidence>
<keyword evidence="8" id="KW-1133">Transmembrane helix</keyword>
<evidence type="ECO:0000256" key="8">
    <source>
        <dbReference type="SAM" id="Phobius"/>
    </source>
</evidence>
<name>A0A0A9CX37_ARUDO</name>
<evidence type="ECO:0000256" key="7">
    <source>
        <dbReference type="RuleBase" id="RU004335"/>
    </source>
</evidence>
<evidence type="ECO:0000256" key="5">
    <source>
        <dbReference type="ARBA" id="ARBA00022801"/>
    </source>
</evidence>
<evidence type="ECO:0000256" key="4">
    <source>
        <dbReference type="ARBA" id="ARBA00022729"/>
    </source>
</evidence>